<evidence type="ECO:0000256" key="1">
    <source>
        <dbReference type="SAM" id="MobiDB-lite"/>
    </source>
</evidence>
<evidence type="ECO:0000313" key="3">
    <source>
        <dbReference type="Proteomes" id="UP001321473"/>
    </source>
</evidence>
<sequence>MDENEIEQAASSPVVETLSAALKRDHKENDTPPTAEPPFSPPESAVMNKVTEQPQDIPRPAEKGNEESMEVVPAAAAKWRRDDVDAMSPEQRQRLLQSQRDAGEVKKQRVTSRQRSSSLPRDNSKS</sequence>
<dbReference type="AlphaFoldDB" id="A0AAQ4CXW9"/>
<dbReference type="EMBL" id="JARKHS020036765">
    <property type="protein sequence ID" value="KAK8755059.1"/>
    <property type="molecule type" value="Genomic_DNA"/>
</dbReference>
<dbReference type="Proteomes" id="UP001321473">
    <property type="component" value="Unassembled WGS sequence"/>
</dbReference>
<accession>A0AAQ4CXW9</accession>
<feature type="region of interest" description="Disordered" evidence="1">
    <location>
        <begin position="21"/>
        <end position="126"/>
    </location>
</feature>
<organism evidence="2 3">
    <name type="scientific">Amblyomma americanum</name>
    <name type="common">Lone star tick</name>
    <dbReference type="NCBI Taxonomy" id="6943"/>
    <lineage>
        <taxon>Eukaryota</taxon>
        <taxon>Metazoa</taxon>
        <taxon>Ecdysozoa</taxon>
        <taxon>Arthropoda</taxon>
        <taxon>Chelicerata</taxon>
        <taxon>Arachnida</taxon>
        <taxon>Acari</taxon>
        <taxon>Parasitiformes</taxon>
        <taxon>Ixodida</taxon>
        <taxon>Ixodoidea</taxon>
        <taxon>Ixodidae</taxon>
        <taxon>Amblyomminae</taxon>
        <taxon>Amblyomma</taxon>
    </lineage>
</organism>
<name>A0AAQ4CXW9_AMBAM</name>
<keyword evidence="3" id="KW-1185">Reference proteome</keyword>
<comment type="caution">
    <text evidence="2">The sequence shown here is derived from an EMBL/GenBank/DDBJ whole genome shotgun (WGS) entry which is preliminary data.</text>
</comment>
<gene>
    <name evidence="2" type="ORF">V5799_002239</name>
</gene>
<evidence type="ECO:0000313" key="2">
    <source>
        <dbReference type="EMBL" id="KAK8755059.1"/>
    </source>
</evidence>
<feature type="compositionally biased region" description="Polar residues" evidence="1">
    <location>
        <begin position="111"/>
        <end position="126"/>
    </location>
</feature>
<protein>
    <submittedName>
        <fullName evidence="2">Uncharacterized protein</fullName>
    </submittedName>
</protein>
<proteinExistence type="predicted"/>
<reference evidence="2 3" key="1">
    <citation type="journal article" date="2023" name="Arcadia Sci">
        <title>De novo assembly of a long-read Amblyomma americanum tick genome.</title>
        <authorList>
            <person name="Chou S."/>
            <person name="Poskanzer K.E."/>
            <person name="Rollins M."/>
            <person name="Thuy-Boun P.S."/>
        </authorList>
    </citation>
    <scope>NUCLEOTIDE SEQUENCE [LARGE SCALE GENOMIC DNA]</scope>
    <source>
        <strain evidence="2">F_SG_1</strain>
        <tissue evidence="2">Salivary glands</tissue>
    </source>
</reference>